<evidence type="ECO:0000256" key="1">
    <source>
        <dbReference type="ARBA" id="ARBA00004141"/>
    </source>
</evidence>
<keyword evidence="2 5" id="KW-0812">Transmembrane</keyword>
<feature type="transmembrane region" description="Helical" evidence="5">
    <location>
        <begin position="188"/>
        <end position="205"/>
    </location>
</feature>
<evidence type="ECO:0000256" key="4">
    <source>
        <dbReference type="ARBA" id="ARBA00023136"/>
    </source>
</evidence>
<feature type="transmembrane region" description="Helical" evidence="5">
    <location>
        <begin position="217"/>
        <end position="235"/>
    </location>
</feature>
<feature type="transmembrane region" description="Helical" evidence="5">
    <location>
        <begin position="348"/>
        <end position="369"/>
    </location>
</feature>
<feature type="transmembrane region" description="Helical" evidence="5">
    <location>
        <begin position="17"/>
        <end position="44"/>
    </location>
</feature>
<comment type="caution">
    <text evidence="7">The sequence shown here is derived from an EMBL/GenBank/DDBJ whole genome shotgun (WGS) entry which is preliminary data.</text>
</comment>
<evidence type="ECO:0000313" key="8">
    <source>
        <dbReference type="Proteomes" id="UP000663882"/>
    </source>
</evidence>
<dbReference type="InterPro" id="IPR020846">
    <property type="entry name" value="MFS_dom"/>
</dbReference>
<dbReference type="Pfam" id="PF07690">
    <property type="entry name" value="MFS_1"/>
    <property type="match status" value="1"/>
</dbReference>
<gene>
    <name evidence="7" type="ORF">RFH988_LOCUS26825</name>
</gene>
<protein>
    <recommendedName>
        <fullName evidence="6">Major facilitator superfamily (MFS) profile domain-containing protein</fullName>
    </recommendedName>
</protein>
<comment type="subcellular location">
    <subcellularLocation>
        <location evidence="1">Membrane</location>
        <topology evidence="1">Multi-pass membrane protein</topology>
    </subcellularLocation>
</comment>
<feature type="transmembrane region" description="Helical" evidence="5">
    <location>
        <begin position="85"/>
        <end position="107"/>
    </location>
</feature>
<accession>A0A814ZEC0</accession>
<feature type="domain" description="Major facilitator superfamily (MFS) profile" evidence="6">
    <location>
        <begin position="19"/>
        <end position="449"/>
    </location>
</feature>
<dbReference type="GO" id="GO:0022857">
    <property type="term" value="F:transmembrane transporter activity"/>
    <property type="evidence" value="ECO:0007669"/>
    <property type="project" value="InterPro"/>
</dbReference>
<dbReference type="OrthoDB" id="2130629at2759"/>
<evidence type="ECO:0000313" key="7">
    <source>
        <dbReference type="EMBL" id="CAF1244132.1"/>
    </source>
</evidence>
<keyword evidence="3 5" id="KW-1133">Transmembrane helix</keyword>
<feature type="transmembrane region" description="Helical" evidence="5">
    <location>
        <begin position="147"/>
        <end position="172"/>
    </location>
</feature>
<sequence length="556" mass="61057">MYFDERPSCFRNFAHEILYVTVISCAQLLTQAALGNVLVPLHIIGHSIGIEDFAKLPWTLAAYSLTVGIFILVTGRLGDIFGHRLLLIIGFMIFSIFSFLVGMSVYVKNDIYFDVMRACQGIGPATLLPNAIALLARTYPTGMRKSFVFSMFGATAPIGFILGALFGTYFIIPQELSSAVHPTGKTDILGTIIGLFGVVLFIYCWNEGPVIGWNKTYVYVLLIVSILIIGLFIIVETKVKEPIMPLSIWSVKGFPGVLVSMALGWSSFGIFVYYIVQFLQVIRGASPLLTTAMMSPVTISGLVATISVSRLFGRLPAHFLLMGSMIFFCLSNTLIATASSDQTYWAQVFISTLIAPFAMDVSFPSASLIVSNTMPINQQGVAASMLNTVINWSISLGLGIAGTVESQLLKRGRTVLEGYRGGLYVGIGLSGVGVIVALLFCRVSLPSTSTKQKEQSDFAVASAASDTIINTNMMQNLKFKDTFEKFKNSTEHYGKLLLKEKVSYNDIQQAIENLINNNSLDEYRKRLLIKMRLDENTINEFASSLNLSISDLTDWN</sequence>
<organism evidence="7 8">
    <name type="scientific">Rotaria sordida</name>
    <dbReference type="NCBI Taxonomy" id="392033"/>
    <lineage>
        <taxon>Eukaryota</taxon>
        <taxon>Metazoa</taxon>
        <taxon>Spiralia</taxon>
        <taxon>Gnathifera</taxon>
        <taxon>Rotifera</taxon>
        <taxon>Eurotatoria</taxon>
        <taxon>Bdelloidea</taxon>
        <taxon>Philodinida</taxon>
        <taxon>Philodinidae</taxon>
        <taxon>Rotaria</taxon>
    </lineage>
</organism>
<proteinExistence type="predicted"/>
<dbReference type="PANTHER" id="PTHR42718:SF1">
    <property type="entry name" value="LOW AFFINITY AMMONIUM TRANSPORTER"/>
    <property type="match status" value="1"/>
</dbReference>
<dbReference type="SUPFAM" id="SSF103473">
    <property type="entry name" value="MFS general substrate transporter"/>
    <property type="match status" value="1"/>
</dbReference>
<dbReference type="PANTHER" id="PTHR42718">
    <property type="entry name" value="MAJOR FACILITATOR SUPERFAMILY MULTIDRUG TRANSPORTER MFSC"/>
    <property type="match status" value="1"/>
</dbReference>
<dbReference type="GO" id="GO:0016020">
    <property type="term" value="C:membrane"/>
    <property type="evidence" value="ECO:0007669"/>
    <property type="project" value="UniProtKB-SubCell"/>
</dbReference>
<dbReference type="CDD" id="cd17476">
    <property type="entry name" value="MFS_Amf1_MDR_like"/>
    <property type="match status" value="1"/>
</dbReference>
<dbReference type="PROSITE" id="PS50850">
    <property type="entry name" value="MFS"/>
    <property type="match status" value="1"/>
</dbReference>
<dbReference type="InterPro" id="IPR036259">
    <property type="entry name" value="MFS_trans_sf"/>
</dbReference>
<feature type="transmembrane region" description="Helical" evidence="5">
    <location>
        <begin position="255"/>
        <end position="276"/>
    </location>
</feature>
<evidence type="ECO:0000256" key="3">
    <source>
        <dbReference type="ARBA" id="ARBA00022989"/>
    </source>
</evidence>
<feature type="transmembrane region" description="Helical" evidence="5">
    <location>
        <begin position="315"/>
        <end position="336"/>
    </location>
</feature>
<feature type="transmembrane region" description="Helical" evidence="5">
    <location>
        <begin position="421"/>
        <end position="440"/>
    </location>
</feature>
<evidence type="ECO:0000256" key="5">
    <source>
        <dbReference type="SAM" id="Phobius"/>
    </source>
</evidence>
<dbReference type="InterPro" id="IPR011701">
    <property type="entry name" value="MFS"/>
</dbReference>
<reference evidence="7" key="1">
    <citation type="submission" date="2021-02" db="EMBL/GenBank/DDBJ databases">
        <authorList>
            <person name="Nowell W R."/>
        </authorList>
    </citation>
    <scope>NUCLEOTIDE SEQUENCE</scope>
</reference>
<name>A0A814ZEC0_9BILA</name>
<dbReference type="EMBL" id="CAJNOO010002188">
    <property type="protein sequence ID" value="CAF1244132.1"/>
    <property type="molecule type" value="Genomic_DNA"/>
</dbReference>
<feature type="transmembrane region" description="Helical" evidence="5">
    <location>
        <begin position="56"/>
        <end position="73"/>
    </location>
</feature>
<dbReference type="Gene3D" id="1.20.1250.20">
    <property type="entry name" value="MFS general substrate transporter like domains"/>
    <property type="match status" value="2"/>
</dbReference>
<feature type="transmembrane region" description="Helical" evidence="5">
    <location>
        <begin position="389"/>
        <end position="409"/>
    </location>
</feature>
<evidence type="ECO:0000259" key="6">
    <source>
        <dbReference type="PROSITE" id="PS50850"/>
    </source>
</evidence>
<keyword evidence="4 5" id="KW-0472">Membrane</keyword>
<dbReference type="Proteomes" id="UP000663882">
    <property type="component" value="Unassembled WGS sequence"/>
</dbReference>
<dbReference type="AlphaFoldDB" id="A0A814ZEC0"/>
<evidence type="ECO:0000256" key="2">
    <source>
        <dbReference type="ARBA" id="ARBA00022692"/>
    </source>
</evidence>